<feature type="domain" description="M23ase beta-sheet core" evidence="1">
    <location>
        <begin position="90"/>
        <end position="182"/>
    </location>
</feature>
<dbReference type="Gene3D" id="2.70.70.10">
    <property type="entry name" value="Glucose Permease (Domain IIA)"/>
    <property type="match status" value="1"/>
</dbReference>
<dbReference type="SUPFAM" id="SSF51261">
    <property type="entry name" value="Duplicated hybrid motif"/>
    <property type="match status" value="1"/>
</dbReference>
<keyword evidence="3" id="KW-1185">Reference proteome</keyword>
<dbReference type="CDD" id="cd12797">
    <property type="entry name" value="M23_peptidase"/>
    <property type="match status" value="1"/>
</dbReference>
<organism evidence="2 3">
    <name type="scientific">Geotalea uraniireducens</name>
    <dbReference type="NCBI Taxonomy" id="351604"/>
    <lineage>
        <taxon>Bacteria</taxon>
        <taxon>Pseudomonadati</taxon>
        <taxon>Thermodesulfobacteriota</taxon>
        <taxon>Desulfuromonadia</taxon>
        <taxon>Geobacterales</taxon>
        <taxon>Geobacteraceae</taxon>
        <taxon>Geotalea</taxon>
    </lineage>
</organism>
<dbReference type="PANTHER" id="PTHR21666">
    <property type="entry name" value="PEPTIDASE-RELATED"/>
    <property type="match status" value="1"/>
</dbReference>
<dbReference type="Proteomes" id="UP001317705">
    <property type="component" value="Chromosome"/>
</dbReference>
<dbReference type="PANTHER" id="PTHR21666:SF270">
    <property type="entry name" value="MUREIN HYDROLASE ACTIVATOR ENVC"/>
    <property type="match status" value="1"/>
</dbReference>
<dbReference type="InterPro" id="IPR016047">
    <property type="entry name" value="M23ase_b-sheet_dom"/>
</dbReference>
<gene>
    <name evidence="2" type="ORF">GURASL_23550</name>
</gene>
<evidence type="ECO:0000313" key="2">
    <source>
        <dbReference type="EMBL" id="BDV43432.1"/>
    </source>
</evidence>
<dbReference type="InterPro" id="IPR011055">
    <property type="entry name" value="Dup_hybrid_motif"/>
</dbReference>
<evidence type="ECO:0000313" key="3">
    <source>
        <dbReference type="Proteomes" id="UP001317705"/>
    </source>
</evidence>
<proteinExistence type="predicted"/>
<dbReference type="EMBL" id="AP027151">
    <property type="protein sequence ID" value="BDV43432.1"/>
    <property type="molecule type" value="Genomic_DNA"/>
</dbReference>
<dbReference type="InterPro" id="IPR050570">
    <property type="entry name" value="Cell_wall_metabolism_enzyme"/>
</dbReference>
<sequence>MRADIYRYVNSAGVECYTDAPVTRNATLVVKEKSPPHISRHHRGKQIAALPRPSSLTSPPPTGSGLLPVYGRITSPVGLRHDPIDGTLREHNGVDIATPQGTPVRPVAPGTVIFSGSRHGYGITVEVEHDDGTITLYAHNSATLVTVGERVDHGTTLALSGSTGRSTGPHVHFEAWKDGVNVTANYLAGSSAEQVRNATPRSLPEPIRRIVEPDGSILLTNLPRQ</sequence>
<name>A0ABM8ELK2_9BACT</name>
<evidence type="ECO:0000259" key="1">
    <source>
        <dbReference type="Pfam" id="PF01551"/>
    </source>
</evidence>
<protein>
    <submittedName>
        <fullName evidence="2">Peptidase M23</fullName>
    </submittedName>
</protein>
<dbReference type="Pfam" id="PF01551">
    <property type="entry name" value="Peptidase_M23"/>
    <property type="match status" value="1"/>
</dbReference>
<accession>A0ABM8ELK2</accession>
<reference evidence="2 3" key="1">
    <citation type="submission" date="2022-12" db="EMBL/GenBank/DDBJ databases">
        <title>Polyphasic characterization of Geotalea uranireducens NIT-SL11 newly isolated from a complex of sewage sludge and microbially reduced graphene oxide.</title>
        <authorList>
            <person name="Xie L."/>
            <person name="Yoshida N."/>
            <person name="Meng L."/>
        </authorList>
    </citation>
    <scope>NUCLEOTIDE SEQUENCE [LARGE SCALE GENOMIC DNA]</scope>
    <source>
        <strain evidence="2 3">NIT-SL11</strain>
    </source>
</reference>